<evidence type="ECO:0000256" key="5">
    <source>
        <dbReference type="ARBA" id="ARBA00022771"/>
    </source>
</evidence>
<reference evidence="12 13" key="1">
    <citation type="submission" date="2017-12" db="EMBL/GenBank/DDBJ databases">
        <title>Comparative genomics of Botrytis spp.</title>
        <authorList>
            <person name="Valero-Jimenez C.A."/>
            <person name="Tapia P."/>
            <person name="Veloso J."/>
            <person name="Silva-Moreno E."/>
            <person name="Staats M."/>
            <person name="Valdes J.H."/>
            <person name="Van Kan J.A.L."/>
        </authorList>
    </citation>
    <scope>NUCLEOTIDE SEQUENCE [LARGE SCALE GENOMIC DNA]</scope>
    <source>
        <strain evidence="12 13">Bt9001</strain>
    </source>
</reference>
<proteinExistence type="inferred from homology"/>
<evidence type="ECO:0000256" key="9">
    <source>
        <dbReference type="SAM" id="MobiDB-lite"/>
    </source>
</evidence>
<dbReference type="Pfam" id="PF14324">
    <property type="entry name" value="PINIT"/>
    <property type="match status" value="1"/>
</dbReference>
<keyword evidence="4" id="KW-0479">Metal-binding</keyword>
<keyword evidence="5 8" id="KW-0863">Zinc-finger</keyword>
<evidence type="ECO:0000259" key="11">
    <source>
        <dbReference type="PROSITE" id="PS51466"/>
    </source>
</evidence>
<dbReference type="InterPro" id="IPR004181">
    <property type="entry name" value="Znf_MIZ"/>
</dbReference>
<protein>
    <recommendedName>
        <fullName evidence="14">SP-RING-type domain-containing protein</fullName>
    </recommendedName>
</protein>
<dbReference type="Gene3D" id="2.60.120.780">
    <property type="entry name" value="PINIT domain"/>
    <property type="match status" value="1"/>
</dbReference>
<keyword evidence="7" id="KW-0862">Zinc</keyword>
<keyword evidence="13" id="KW-1185">Reference proteome</keyword>
<dbReference type="PANTHER" id="PTHR10782">
    <property type="entry name" value="ZINC FINGER MIZ DOMAIN-CONTAINING PROTEIN"/>
    <property type="match status" value="1"/>
</dbReference>
<gene>
    <name evidence="12" type="ORF">BTUL_0174g00150</name>
</gene>
<dbReference type="OrthoDB" id="28127at2759"/>
<evidence type="ECO:0000313" key="12">
    <source>
        <dbReference type="EMBL" id="TGO09232.1"/>
    </source>
</evidence>
<evidence type="ECO:0000256" key="6">
    <source>
        <dbReference type="ARBA" id="ARBA00022786"/>
    </source>
</evidence>
<accession>A0A4Z1EEV1</accession>
<dbReference type="InterPro" id="IPR013083">
    <property type="entry name" value="Znf_RING/FYVE/PHD"/>
</dbReference>
<name>A0A4Z1EEV1_9HELO</name>
<comment type="caution">
    <text evidence="12">The sequence shown here is derived from an EMBL/GenBank/DDBJ whole genome shotgun (WGS) entry which is preliminary data.</text>
</comment>
<dbReference type="EMBL" id="PQXH01000174">
    <property type="protein sequence ID" value="TGO09232.1"/>
    <property type="molecule type" value="Genomic_DNA"/>
</dbReference>
<evidence type="ECO:0000256" key="2">
    <source>
        <dbReference type="ARBA" id="ARBA00005383"/>
    </source>
</evidence>
<dbReference type="PROSITE" id="PS51466">
    <property type="entry name" value="PINIT"/>
    <property type="match status" value="1"/>
</dbReference>
<keyword evidence="6" id="KW-0833">Ubl conjugation pathway</keyword>
<evidence type="ECO:0000256" key="7">
    <source>
        <dbReference type="ARBA" id="ARBA00022833"/>
    </source>
</evidence>
<dbReference type="AlphaFoldDB" id="A0A4Z1EEV1"/>
<evidence type="ECO:0000256" key="4">
    <source>
        <dbReference type="ARBA" id="ARBA00022723"/>
    </source>
</evidence>
<evidence type="ECO:0000259" key="10">
    <source>
        <dbReference type="PROSITE" id="PS51044"/>
    </source>
</evidence>
<comment type="similarity">
    <text evidence="2">Belongs to the PIAS family.</text>
</comment>
<dbReference type="CDD" id="cd16792">
    <property type="entry name" value="SP-RING_Siz-like"/>
    <property type="match status" value="1"/>
</dbReference>
<sequence length="528" mass="57751">MASMGGGSFLDPEPYVRKVKNGGMLNQTLKNICLAEDMKVNGVKAELQTRIVDRIRLYANTPDQIKFNRLGRIIDHPEIVAAGVHSRPYQGSASPAANSIPNGATNYSAPRAAMQPYKPMGYGMKLEFKPSPFYDIVEQIGEVKLCDAMNQHRHTVNIPVKAQNHPILSKAQNDPTLRVMIFCASEGNGRQDIAFPHQSEVKVNGGDVKANLRGLKNKPGSTRPVDITKELRLKVLGYQNTIEMTYALTTKAGLNAAFVASEKFYLVLYVVKLIPVPDLVKRLQAGKKITRESVINDMINKSRDADIVATASVLSLKCPLSTLRIDLPIRSISCRHNQCFDATSYLQLQEQGPTWLCPICNNSAPFETLVVDEYVKDILQNTSRSVDQVTVEPEGQWKLYNRPDAMSSRPGVASSDFSDDDDDLIEVSPGGRKASTPITKNGTSNGTLNQAQSSRDSLSAAPSNRSNPLNSSTGGKRPISEVIDLCSSDEEEESPARPPPKRQMTSSFSGPSYLSGVAPVPRPSYLDS</sequence>
<organism evidence="12 13">
    <name type="scientific">Botrytis tulipae</name>
    <dbReference type="NCBI Taxonomy" id="87230"/>
    <lineage>
        <taxon>Eukaryota</taxon>
        <taxon>Fungi</taxon>
        <taxon>Dikarya</taxon>
        <taxon>Ascomycota</taxon>
        <taxon>Pezizomycotina</taxon>
        <taxon>Leotiomycetes</taxon>
        <taxon>Helotiales</taxon>
        <taxon>Sclerotiniaceae</taxon>
        <taxon>Botrytis</taxon>
    </lineage>
</organism>
<evidence type="ECO:0000313" key="13">
    <source>
        <dbReference type="Proteomes" id="UP000297777"/>
    </source>
</evidence>
<dbReference type="PANTHER" id="PTHR10782:SF4">
    <property type="entry name" value="TONALLI, ISOFORM E"/>
    <property type="match status" value="1"/>
</dbReference>
<evidence type="ECO:0008006" key="14">
    <source>
        <dbReference type="Google" id="ProtNLM"/>
    </source>
</evidence>
<feature type="compositionally biased region" description="Polar residues" evidence="9">
    <location>
        <begin position="503"/>
        <end position="512"/>
    </location>
</feature>
<feature type="domain" description="SP-RING-type" evidence="10">
    <location>
        <begin position="303"/>
        <end position="388"/>
    </location>
</feature>
<dbReference type="InterPro" id="IPR023321">
    <property type="entry name" value="PINIT"/>
</dbReference>
<dbReference type="GO" id="GO:0008270">
    <property type="term" value="F:zinc ion binding"/>
    <property type="evidence" value="ECO:0007669"/>
    <property type="project" value="UniProtKB-KW"/>
</dbReference>
<dbReference type="GO" id="GO:0016925">
    <property type="term" value="P:protein sumoylation"/>
    <property type="evidence" value="ECO:0007669"/>
    <property type="project" value="UniProtKB-UniPathway"/>
</dbReference>
<comment type="pathway">
    <text evidence="1">Protein modification; protein sumoylation.</text>
</comment>
<evidence type="ECO:0000256" key="1">
    <source>
        <dbReference type="ARBA" id="ARBA00004718"/>
    </source>
</evidence>
<dbReference type="GO" id="GO:0061665">
    <property type="term" value="F:SUMO ligase activity"/>
    <property type="evidence" value="ECO:0007669"/>
    <property type="project" value="TreeGrafter"/>
</dbReference>
<evidence type="ECO:0000256" key="3">
    <source>
        <dbReference type="ARBA" id="ARBA00022679"/>
    </source>
</evidence>
<feature type="domain" description="PINIT" evidence="11">
    <location>
        <begin position="112"/>
        <end position="274"/>
    </location>
</feature>
<feature type="region of interest" description="Disordered" evidence="9">
    <location>
        <begin position="400"/>
        <end position="528"/>
    </location>
</feature>
<dbReference type="GO" id="GO:0000785">
    <property type="term" value="C:chromatin"/>
    <property type="evidence" value="ECO:0007669"/>
    <property type="project" value="TreeGrafter"/>
</dbReference>
<keyword evidence="3" id="KW-0808">Transferase</keyword>
<feature type="compositionally biased region" description="Polar residues" evidence="9">
    <location>
        <begin position="436"/>
        <end position="474"/>
    </location>
</feature>
<dbReference type="InterPro" id="IPR031141">
    <property type="entry name" value="SIZ1/2_SP-RING"/>
</dbReference>
<evidence type="ECO:0000256" key="8">
    <source>
        <dbReference type="PROSITE-ProRule" id="PRU00452"/>
    </source>
</evidence>
<dbReference type="Proteomes" id="UP000297777">
    <property type="component" value="Unassembled WGS sequence"/>
</dbReference>
<dbReference type="InterPro" id="IPR038654">
    <property type="entry name" value="PINIT_sf"/>
</dbReference>
<dbReference type="UniPathway" id="UPA00886"/>
<dbReference type="Gene3D" id="3.30.40.10">
    <property type="entry name" value="Zinc/RING finger domain, C3HC4 (zinc finger)"/>
    <property type="match status" value="1"/>
</dbReference>
<dbReference type="PROSITE" id="PS51044">
    <property type="entry name" value="ZF_SP_RING"/>
    <property type="match status" value="1"/>
</dbReference>
<dbReference type="Pfam" id="PF02891">
    <property type="entry name" value="zf-MIZ"/>
    <property type="match status" value="1"/>
</dbReference>